<dbReference type="PANTHER" id="PTHR24096:SF149">
    <property type="entry name" value="AMP-BINDING DOMAIN-CONTAINING PROTEIN-RELATED"/>
    <property type="match status" value="1"/>
</dbReference>
<reference evidence="5" key="1">
    <citation type="journal article" date="2014" name="Genome Announc.">
        <title>De novo whole-genome sequence and genome annotation of Lichtheimia ramosa.</title>
        <authorList>
            <person name="Linde J."/>
            <person name="Schwartze V."/>
            <person name="Binder U."/>
            <person name="Lass-Florl C."/>
            <person name="Voigt K."/>
            <person name="Horn F."/>
        </authorList>
    </citation>
    <scope>NUCLEOTIDE SEQUENCE</scope>
    <source>
        <strain evidence="5">JMRC FSU:6197</strain>
    </source>
</reference>
<evidence type="ECO:0000256" key="2">
    <source>
        <dbReference type="ARBA" id="ARBA00022598"/>
    </source>
</evidence>
<evidence type="ECO:0000313" key="5">
    <source>
        <dbReference type="EMBL" id="CDS09844.1"/>
    </source>
</evidence>
<comment type="similarity">
    <text evidence="1">Belongs to the ATP-dependent AMP-binding enzyme family.</text>
</comment>
<dbReference type="SUPFAM" id="SSF56801">
    <property type="entry name" value="Acetyl-CoA synthetase-like"/>
    <property type="match status" value="1"/>
</dbReference>
<dbReference type="InterPro" id="IPR000873">
    <property type="entry name" value="AMP-dep_synth/lig_dom"/>
</dbReference>
<dbReference type="Pfam" id="PF13193">
    <property type="entry name" value="AMP-binding_C"/>
    <property type="match status" value="1"/>
</dbReference>
<proteinExistence type="inferred from homology"/>
<accession>A0A077WRK7</accession>
<dbReference type="PROSITE" id="PS00455">
    <property type="entry name" value="AMP_BINDING"/>
    <property type="match status" value="1"/>
</dbReference>
<sequence>MIFTSSYPPLAEIPQCNVIDFLFQNPNKIPDDHPMLVDAVTNDCLTYGDLRQRILEFAAGLQDQCNFKKGDSLLLCSPNHYEYPIPLMGAAAAGGATSPANPNYTVQEILHQLTLTKAKVIIAHADNIDRVLAAASKAGVPRSHIFILGPQEIKGCLSFRVLLGKRTGEITKLTAEESKTMPAYLCFSSGTTGQSKGVMTTHANISVNILQYLAIDGMVINSKRDSTVITLPMFHIMTLSNILHTAVYTGTTLYVLKRYDLKVLCALIEAKRVPFAYLVPPVLLQIAKDPVAQQYDLSSLRWINSAAAPLGSELVELLKKRLPTTVIKQAYGSTETSCVATTEPIDQVVQGSVGLLAPNMECKIVNEDGKALGPGERGEIWLKGPNVMKGYINNSEATRDSIDEDGFFHTGDVGVIDHQGHMWIVDRVKELIKYKGFQVAPVELESILVESSDIADCAVIGVYDETRATEIPIAYVKLMPNVPSTPETEQRIKQYLADRVIAYKRIHQVIFTDTIPRSAAGKILRRILKEQLLKDVKNRKTVLSNAKL</sequence>
<dbReference type="FunFam" id="3.40.50.12780:FF:000003">
    <property type="entry name" value="Long-chain-fatty-acid--CoA ligase FadD"/>
    <property type="match status" value="1"/>
</dbReference>
<dbReference type="Pfam" id="PF00501">
    <property type="entry name" value="AMP-binding"/>
    <property type="match status" value="1"/>
</dbReference>
<evidence type="ECO:0000256" key="1">
    <source>
        <dbReference type="ARBA" id="ARBA00006432"/>
    </source>
</evidence>
<feature type="domain" description="AMP-dependent synthetase/ligase" evidence="3">
    <location>
        <begin position="25"/>
        <end position="391"/>
    </location>
</feature>
<dbReference type="AlphaFoldDB" id="A0A077WRK7"/>
<dbReference type="OrthoDB" id="1898221at2759"/>
<dbReference type="PANTHER" id="PTHR24096">
    <property type="entry name" value="LONG-CHAIN-FATTY-ACID--COA LIGASE"/>
    <property type="match status" value="1"/>
</dbReference>
<dbReference type="GO" id="GO:0016405">
    <property type="term" value="F:CoA-ligase activity"/>
    <property type="evidence" value="ECO:0007669"/>
    <property type="project" value="TreeGrafter"/>
</dbReference>
<dbReference type="Gene3D" id="3.40.50.12780">
    <property type="entry name" value="N-terminal domain of ligase-like"/>
    <property type="match status" value="1"/>
</dbReference>
<dbReference type="InterPro" id="IPR020845">
    <property type="entry name" value="AMP-binding_CS"/>
</dbReference>
<feature type="domain" description="AMP-binding enzyme C-terminal" evidence="4">
    <location>
        <begin position="443"/>
        <end position="522"/>
    </location>
</feature>
<dbReference type="EMBL" id="LK023335">
    <property type="protein sequence ID" value="CDS09844.1"/>
    <property type="molecule type" value="Genomic_DNA"/>
</dbReference>
<organism evidence="5">
    <name type="scientific">Lichtheimia ramosa</name>
    <dbReference type="NCBI Taxonomy" id="688394"/>
    <lineage>
        <taxon>Eukaryota</taxon>
        <taxon>Fungi</taxon>
        <taxon>Fungi incertae sedis</taxon>
        <taxon>Mucoromycota</taxon>
        <taxon>Mucoromycotina</taxon>
        <taxon>Mucoromycetes</taxon>
        <taxon>Mucorales</taxon>
        <taxon>Lichtheimiaceae</taxon>
        <taxon>Lichtheimia</taxon>
    </lineage>
</organism>
<keyword evidence="2" id="KW-0436">Ligase</keyword>
<evidence type="ECO:0000259" key="3">
    <source>
        <dbReference type="Pfam" id="PF00501"/>
    </source>
</evidence>
<name>A0A077WRK7_9FUNG</name>
<evidence type="ECO:0000259" key="4">
    <source>
        <dbReference type="Pfam" id="PF13193"/>
    </source>
</evidence>
<gene>
    <name evidence="5" type="ORF">LRAMOSA02521</name>
</gene>
<evidence type="ECO:0008006" key="6">
    <source>
        <dbReference type="Google" id="ProtNLM"/>
    </source>
</evidence>
<dbReference type="InterPro" id="IPR045851">
    <property type="entry name" value="AMP-bd_C_sf"/>
</dbReference>
<dbReference type="CDD" id="cd05911">
    <property type="entry name" value="Firefly_Luc_like"/>
    <property type="match status" value="1"/>
</dbReference>
<dbReference type="Gene3D" id="3.30.300.30">
    <property type="match status" value="1"/>
</dbReference>
<dbReference type="InterPro" id="IPR042099">
    <property type="entry name" value="ANL_N_sf"/>
</dbReference>
<dbReference type="InterPro" id="IPR025110">
    <property type="entry name" value="AMP-bd_C"/>
</dbReference>
<protein>
    <recommendedName>
        <fullName evidence="6">4-coumarate-CoA ligase</fullName>
    </recommendedName>
</protein>